<gene>
    <name evidence="4" type="ORF">S12H4_16245</name>
</gene>
<feature type="domain" description="Large ribosomal subunit protein uL15/eL18" evidence="3">
    <location>
        <begin position="29"/>
        <end position="100"/>
    </location>
</feature>
<dbReference type="Gene3D" id="3.100.10.10">
    <property type="match status" value="1"/>
</dbReference>
<dbReference type="Pfam" id="PF00828">
    <property type="entry name" value="Ribosomal_L27A"/>
    <property type="match status" value="1"/>
</dbReference>
<accession>X1R8I0</accession>
<keyword evidence="1" id="KW-0689">Ribosomal protein</keyword>
<dbReference type="GO" id="GO:0006412">
    <property type="term" value="P:translation"/>
    <property type="evidence" value="ECO:0007669"/>
    <property type="project" value="InterPro"/>
</dbReference>
<dbReference type="PROSITE" id="PS00475">
    <property type="entry name" value="RIBOSOMAL_L15"/>
    <property type="match status" value="1"/>
</dbReference>
<reference evidence="4" key="1">
    <citation type="journal article" date="2014" name="Front. Microbiol.">
        <title>High frequency of phylogenetically diverse reductive dehalogenase-homologous genes in deep subseafloor sedimentary metagenomes.</title>
        <authorList>
            <person name="Kawai M."/>
            <person name="Futagami T."/>
            <person name="Toyoda A."/>
            <person name="Takaki Y."/>
            <person name="Nishi S."/>
            <person name="Hori S."/>
            <person name="Arai W."/>
            <person name="Tsubouchi T."/>
            <person name="Morono Y."/>
            <person name="Uchiyama I."/>
            <person name="Ito T."/>
            <person name="Fujiyama A."/>
            <person name="Inagaki F."/>
            <person name="Takami H."/>
        </authorList>
    </citation>
    <scope>NUCLEOTIDE SEQUENCE</scope>
    <source>
        <strain evidence="4">Expedition CK06-06</strain>
    </source>
</reference>
<keyword evidence="2" id="KW-0687">Ribonucleoprotein</keyword>
<dbReference type="InterPro" id="IPR001196">
    <property type="entry name" value="Ribosomal_uL15_CS"/>
</dbReference>
<protein>
    <recommendedName>
        <fullName evidence="3">Large ribosomal subunit protein uL15/eL18 domain-containing protein</fullName>
    </recommendedName>
</protein>
<dbReference type="EMBL" id="BARW01007844">
    <property type="protein sequence ID" value="GAI77017.1"/>
    <property type="molecule type" value="Genomic_DNA"/>
</dbReference>
<sequence>MGFPDPDWDFGKKGFVRPQDIRRIYHVNTLNIKDLDLTIEDLTQKNIATKTGTTYTINMKDLNVQKILGRGEINNKINITVNKASKRAIEKIESAGGKVTLLVAAE</sequence>
<evidence type="ECO:0000256" key="2">
    <source>
        <dbReference type="ARBA" id="ARBA00023274"/>
    </source>
</evidence>
<dbReference type="InterPro" id="IPR021131">
    <property type="entry name" value="Ribosomal_uL15/eL18"/>
</dbReference>
<organism evidence="4">
    <name type="scientific">marine sediment metagenome</name>
    <dbReference type="NCBI Taxonomy" id="412755"/>
    <lineage>
        <taxon>unclassified sequences</taxon>
        <taxon>metagenomes</taxon>
        <taxon>ecological metagenomes</taxon>
    </lineage>
</organism>
<dbReference type="AlphaFoldDB" id="X1R8I0"/>
<dbReference type="GO" id="GO:0003735">
    <property type="term" value="F:structural constituent of ribosome"/>
    <property type="evidence" value="ECO:0007669"/>
    <property type="project" value="InterPro"/>
</dbReference>
<name>X1R8I0_9ZZZZ</name>
<dbReference type="GO" id="GO:0005840">
    <property type="term" value="C:ribosome"/>
    <property type="evidence" value="ECO:0007669"/>
    <property type="project" value="UniProtKB-KW"/>
</dbReference>
<evidence type="ECO:0000256" key="1">
    <source>
        <dbReference type="ARBA" id="ARBA00022980"/>
    </source>
</evidence>
<evidence type="ECO:0000313" key="4">
    <source>
        <dbReference type="EMBL" id="GAI77017.1"/>
    </source>
</evidence>
<dbReference type="GO" id="GO:1990904">
    <property type="term" value="C:ribonucleoprotein complex"/>
    <property type="evidence" value="ECO:0007669"/>
    <property type="project" value="UniProtKB-KW"/>
</dbReference>
<evidence type="ECO:0000259" key="3">
    <source>
        <dbReference type="Pfam" id="PF00828"/>
    </source>
</evidence>
<dbReference type="SUPFAM" id="SSF52080">
    <property type="entry name" value="Ribosomal proteins L15p and L18e"/>
    <property type="match status" value="1"/>
</dbReference>
<comment type="caution">
    <text evidence="4">The sequence shown here is derived from an EMBL/GenBank/DDBJ whole genome shotgun (WGS) entry which is preliminary data.</text>
</comment>
<dbReference type="InterPro" id="IPR036227">
    <property type="entry name" value="Ribosomal_uL15/eL18_sf"/>
</dbReference>
<proteinExistence type="predicted"/>